<dbReference type="PROSITE" id="PS50067">
    <property type="entry name" value="KINESIN_MOTOR_2"/>
    <property type="match status" value="1"/>
</dbReference>
<evidence type="ECO:0000256" key="3">
    <source>
        <dbReference type="ARBA" id="ARBA00022840"/>
    </source>
</evidence>
<evidence type="ECO:0000256" key="5">
    <source>
        <dbReference type="ARBA" id="ARBA00023175"/>
    </source>
</evidence>
<evidence type="ECO:0000256" key="6">
    <source>
        <dbReference type="ARBA" id="ARBA00023212"/>
    </source>
</evidence>
<organism evidence="9 10">
    <name type="scientific">Parelaphostrongylus tenuis</name>
    <name type="common">Meningeal worm</name>
    <dbReference type="NCBI Taxonomy" id="148309"/>
    <lineage>
        <taxon>Eukaryota</taxon>
        <taxon>Metazoa</taxon>
        <taxon>Ecdysozoa</taxon>
        <taxon>Nematoda</taxon>
        <taxon>Chromadorea</taxon>
        <taxon>Rhabditida</taxon>
        <taxon>Rhabditina</taxon>
        <taxon>Rhabditomorpha</taxon>
        <taxon>Strongyloidea</taxon>
        <taxon>Metastrongylidae</taxon>
        <taxon>Parelaphostrongylus</taxon>
    </lineage>
</organism>
<comment type="caution">
    <text evidence="9">The sequence shown here is derived from an EMBL/GenBank/DDBJ whole genome shotgun (WGS) entry which is preliminary data.</text>
</comment>
<dbReference type="InterPro" id="IPR036961">
    <property type="entry name" value="Kinesin_motor_dom_sf"/>
</dbReference>
<feature type="domain" description="Kinesin motor" evidence="8">
    <location>
        <begin position="6"/>
        <end position="80"/>
    </location>
</feature>
<dbReference type="PANTHER" id="PTHR47968">
    <property type="entry name" value="CENTROMERE PROTEIN E"/>
    <property type="match status" value="1"/>
</dbReference>
<proteinExistence type="inferred from homology"/>
<evidence type="ECO:0000256" key="1">
    <source>
        <dbReference type="ARBA" id="ARBA00004245"/>
    </source>
</evidence>
<evidence type="ECO:0000256" key="4">
    <source>
        <dbReference type="ARBA" id="ARBA00023054"/>
    </source>
</evidence>
<comment type="similarity">
    <text evidence="7">Belongs to the TRAFAC class myosin-kinesin ATPase superfamily. Kinesin family.</text>
</comment>
<evidence type="ECO:0000256" key="7">
    <source>
        <dbReference type="PROSITE-ProRule" id="PRU00283"/>
    </source>
</evidence>
<dbReference type="GO" id="GO:0003777">
    <property type="term" value="F:microtubule motor activity"/>
    <property type="evidence" value="ECO:0007669"/>
    <property type="project" value="InterPro"/>
</dbReference>
<dbReference type="PANTHER" id="PTHR47968:SF75">
    <property type="entry name" value="CENTROMERE-ASSOCIATED PROTEIN E"/>
    <property type="match status" value="1"/>
</dbReference>
<gene>
    <name evidence="9" type="primary">KIF15</name>
    <name evidence="9" type="ORF">KIN20_036824</name>
</gene>
<dbReference type="Proteomes" id="UP001196413">
    <property type="component" value="Unassembled WGS sequence"/>
</dbReference>
<protein>
    <submittedName>
        <fullName evidence="9">Kinesin-like protein kif15</fullName>
    </submittedName>
</protein>
<dbReference type="AlphaFoldDB" id="A0AAD5WKV4"/>
<dbReference type="InterPro" id="IPR001752">
    <property type="entry name" value="Kinesin_motor_dom"/>
</dbReference>
<keyword evidence="3" id="KW-0067">ATP-binding</keyword>
<evidence type="ECO:0000313" key="9">
    <source>
        <dbReference type="EMBL" id="KAJ1374197.1"/>
    </source>
</evidence>
<keyword evidence="6" id="KW-0206">Cytoskeleton</keyword>
<feature type="non-terminal residue" evidence="9">
    <location>
        <position position="1"/>
    </location>
</feature>
<dbReference type="GO" id="GO:0008017">
    <property type="term" value="F:microtubule binding"/>
    <property type="evidence" value="ECO:0007669"/>
    <property type="project" value="InterPro"/>
</dbReference>
<evidence type="ECO:0000259" key="8">
    <source>
        <dbReference type="PROSITE" id="PS50067"/>
    </source>
</evidence>
<dbReference type="InterPro" id="IPR027417">
    <property type="entry name" value="P-loop_NTPase"/>
</dbReference>
<dbReference type="GO" id="GO:0005856">
    <property type="term" value="C:cytoskeleton"/>
    <property type="evidence" value="ECO:0007669"/>
    <property type="project" value="UniProtKB-SubCell"/>
</dbReference>
<dbReference type="GO" id="GO:0005524">
    <property type="term" value="F:ATP binding"/>
    <property type="evidence" value="ECO:0007669"/>
    <property type="project" value="UniProtKB-KW"/>
</dbReference>
<dbReference type="SUPFAM" id="SSF52540">
    <property type="entry name" value="P-loop containing nucleoside triphosphate hydrolases"/>
    <property type="match status" value="1"/>
</dbReference>
<dbReference type="Pfam" id="PF00225">
    <property type="entry name" value="Kinesin"/>
    <property type="match status" value="1"/>
</dbReference>
<keyword evidence="4" id="KW-0175">Coiled coil</keyword>
<dbReference type="InterPro" id="IPR027640">
    <property type="entry name" value="Kinesin-like_fam"/>
</dbReference>
<accession>A0AAD5WKV4</accession>
<dbReference type="Gene3D" id="3.40.850.10">
    <property type="entry name" value="Kinesin motor domain"/>
    <property type="match status" value="1"/>
</dbReference>
<evidence type="ECO:0000256" key="2">
    <source>
        <dbReference type="ARBA" id="ARBA00022741"/>
    </source>
</evidence>
<keyword evidence="2" id="KW-0547">Nucleotide-binding</keyword>
<comment type="caution">
    <text evidence="7">Lacks conserved residue(s) required for the propagation of feature annotation.</text>
</comment>
<reference evidence="9" key="1">
    <citation type="submission" date="2021-06" db="EMBL/GenBank/DDBJ databases">
        <title>Parelaphostrongylus tenuis whole genome reference sequence.</title>
        <authorList>
            <person name="Garwood T.J."/>
            <person name="Larsen P.A."/>
            <person name="Fountain-Jones N.M."/>
            <person name="Garbe J.R."/>
            <person name="Macchietto M.G."/>
            <person name="Kania S.A."/>
            <person name="Gerhold R.W."/>
            <person name="Richards J.E."/>
            <person name="Wolf T.M."/>
        </authorList>
    </citation>
    <scope>NUCLEOTIDE SEQUENCE</scope>
    <source>
        <strain evidence="9">MNPRO001-30</strain>
        <tissue evidence="9">Meninges</tissue>
    </source>
</reference>
<evidence type="ECO:0000313" key="10">
    <source>
        <dbReference type="Proteomes" id="UP001196413"/>
    </source>
</evidence>
<dbReference type="EMBL" id="JAHQIW010007408">
    <property type="protein sequence ID" value="KAJ1374197.1"/>
    <property type="molecule type" value="Genomic_DNA"/>
</dbReference>
<comment type="subcellular location">
    <subcellularLocation>
        <location evidence="1">Cytoplasm</location>
        <location evidence="1">Cytoskeleton</location>
    </subcellularLocation>
</comment>
<dbReference type="GO" id="GO:0007018">
    <property type="term" value="P:microtubule-based movement"/>
    <property type="evidence" value="ECO:0007669"/>
    <property type="project" value="InterPro"/>
</dbReference>
<keyword evidence="5" id="KW-0505">Motor protein</keyword>
<keyword evidence="10" id="KW-1185">Reference proteome</keyword>
<name>A0AAD5WKV4_PARTN</name>
<sequence>MASAEFIRVTARVRPASTAQLRIVNVLDDKTLCFNSSNPKYFTFDSVFGEDVTQTQVFEDIGGRIVDGCVDGYNGTIFAY</sequence>
<keyword evidence="6" id="KW-0963">Cytoplasm</keyword>